<dbReference type="SUPFAM" id="SSF56672">
    <property type="entry name" value="DNA/RNA polymerases"/>
    <property type="match status" value="1"/>
</dbReference>
<dbReference type="Gene3D" id="3.30.420.10">
    <property type="entry name" value="Ribonuclease H-like superfamily/Ribonuclease H"/>
    <property type="match status" value="1"/>
</dbReference>
<dbReference type="PANTHER" id="PTHR42648:SF18">
    <property type="entry name" value="RETROTRANSPOSON, UNCLASSIFIED-LIKE PROTEIN"/>
    <property type="match status" value="1"/>
</dbReference>
<dbReference type="PANTHER" id="PTHR42648">
    <property type="entry name" value="TRANSPOSASE, PUTATIVE-RELATED"/>
    <property type="match status" value="1"/>
</dbReference>
<proteinExistence type="predicted"/>
<dbReference type="SUPFAM" id="SSF53098">
    <property type="entry name" value="Ribonuclease H-like"/>
    <property type="match status" value="1"/>
</dbReference>
<dbReference type="EMBL" id="CM003609">
    <property type="protein sequence ID" value="KYP64079.1"/>
    <property type="molecule type" value="Genomic_DNA"/>
</dbReference>
<organism evidence="5 6">
    <name type="scientific">Cajanus cajan</name>
    <name type="common">Pigeon pea</name>
    <name type="synonym">Cajanus indicus</name>
    <dbReference type="NCBI Taxonomy" id="3821"/>
    <lineage>
        <taxon>Eukaryota</taxon>
        <taxon>Viridiplantae</taxon>
        <taxon>Streptophyta</taxon>
        <taxon>Embryophyta</taxon>
        <taxon>Tracheophyta</taxon>
        <taxon>Spermatophyta</taxon>
        <taxon>Magnoliopsida</taxon>
        <taxon>eudicotyledons</taxon>
        <taxon>Gunneridae</taxon>
        <taxon>Pentapetalae</taxon>
        <taxon>rosids</taxon>
        <taxon>fabids</taxon>
        <taxon>Fabales</taxon>
        <taxon>Fabaceae</taxon>
        <taxon>Papilionoideae</taxon>
        <taxon>50 kb inversion clade</taxon>
        <taxon>NPAAA clade</taxon>
        <taxon>indigoferoid/millettioid clade</taxon>
        <taxon>Phaseoleae</taxon>
        <taxon>Cajanus</taxon>
    </lineage>
</organism>
<dbReference type="InterPro" id="IPR012337">
    <property type="entry name" value="RNaseH-like_sf"/>
</dbReference>
<dbReference type="Pfam" id="PF07727">
    <property type="entry name" value="RVT_2"/>
    <property type="match status" value="1"/>
</dbReference>
<accession>A0A151TAK4</accession>
<feature type="domain" description="Reverse transcriptase Ty1/copia-type" evidence="3">
    <location>
        <begin position="203"/>
        <end position="341"/>
    </location>
</feature>
<keyword evidence="2" id="KW-0378">Hydrolase</keyword>
<gene>
    <name evidence="5" type="ORF">KK1_018667</name>
</gene>
<evidence type="ECO:0000256" key="1">
    <source>
        <dbReference type="ARBA" id="ARBA00022723"/>
    </source>
</evidence>
<dbReference type="InterPro" id="IPR036397">
    <property type="entry name" value="RNaseH_sf"/>
</dbReference>
<dbReference type="Gramene" id="C.cajan_18135.t">
    <property type="protein sequence ID" value="C.cajan_18135.t.cds1"/>
    <property type="gene ID" value="C.cajan_18135"/>
</dbReference>
<dbReference type="InterPro" id="IPR043502">
    <property type="entry name" value="DNA/RNA_pol_sf"/>
</dbReference>
<reference evidence="5 6" key="1">
    <citation type="journal article" date="2012" name="Nat. Biotechnol.">
        <title>Draft genome sequence of pigeonpea (Cajanus cajan), an orphan legume crop of resource-poor farmers.</title>
        <authorList>
            <person name="Varshney R.K."/>
            <person name="Chen W."/>
            <person name="Li Y."/>
            <person name="Bharti A.K."/>
            <person name="Saxena R.K."/>
            <person name="Schlueter J.A."/>
            <person name="Donoghue M.T."/>
            <person name="Azam S."/>
            <person name="Fan G."/>
            <person name="Whaley A.M."/>
            <person name="Farmer A.D."/>
            <person name="Sheridan J."/>
            <person name="Iwata A."/>
            <person name="Tuteja R."/>
            <person name="Penmetsa R.V."/>
            <person name="Wu W."/>
            <person name="Upadhyaya H.D."/>
            <person name="Yang S.P."/>
            <person name="Shah T."/>
            <person name="Saxena K.B."/>
            <person name="Michael T."/>
            <person name="McCombie W.R."/>
            <person name="Yang B."/>
            <person name="Zhang G."/>
            <person name="Yang H."/>
            <person name="Wang J."/>
            <person name="Spillane C."/>
            <person name="Cook D.R."/>
            <person name="May G.D."/>
            <person name="Xu X."/>
            <person name="Jackson S.A."/>
        </authorList>
    </citation>
    <scope>NUCLEOTIDE SEQUENCE [LARGE SCALE GENOMIC DNA]</scope>
    <source>
        <strain evidence="6">cv. Asha</strain>
    </source>
</reference>
<protein>
    <submittedName>
        <fullName evidence="5">Retrovirus-related Pol polyprotein from transposon TNT 1-94</fullName>
    </submittedName>
</protein>
<evidence type="ECO:0000313" key="5">
    <source>
        <dbReference type="EMBL" id="KYP64079.1"/>
    </source>
</evidence>
<keyword evidence="6" id="KW-1185">Reference proteome</keyword>
<sequence>MEMARCLLHDKWLPKKFWAEAVNTTVFLLNRLPTKSLPKSTRFEAWYGYKPKLLNLKTFGCLSFSYIPQVKRDKLDKKAEPGIFVGYSLQSKAYRIYLPQSNKVIISRDVQFLEDKQWSWEEPIQKDFPQWSWEEPIQKDFPENPQQLDDNTDDVPIRGTRPLSEIYEKCNVAVLEPANFREVEKDDKWINAMKEELQMIEKNDTWELVDRPQHKNPIGFKWVYRTKLNADGSINKHKARLVVKGYAQVPGVDFSETFAPVAHLDTIRLLLALTAHKGWRVYHLDVKSAFLNGYLEEEIFLEQPEGFRIKGHEEKVYKLKKALYGLKQASKAWYSRIDQGLVQ</sequence>
<dbReference type="InterPro" id="IPR039537">
    <property type="entry name" value="Retrotran_Ty1/copia-like"/>
</dbReference>
<keyword evidence="1" id="KW-0479">Metal-binding</keyword>
<dbReference type="GO" id="GO:0016787">
    <property type="term" value="F:hydrolase activity"/>
    <property type="evidence" value="ECO:0007669"/>
    <property type="project" value="UniProtKB-KW"/>
</dbReference>
<evidence type="ECO:0000313" key="6">
    <source>
        <dbReference type="Proteomes" id="UP000075243"/>
    </source>
</evidence>
<dbReference type="Proteomes" id="UP000075243">
    <property type="component" value="Chromosome 7"/>
</dbReference>
<feature type="domain" description="Retroviral polymerase SH3-like" evidence="4">
    <location>
        <begin position="61"/>
        <end position="123"/>
    </location>
</feature>
<dbReference type="GO" id="GO:0003676">
    <property type="term" value="F:nucleic acid binding"/>
    <property type="evidence" value="ECO:0007669"/>
    <property type="project" value="InterPro"/>
</dbReference>
<dbReference type="OMA" id="WEEPIQK"/>
<dbReference type="InterPro" id="IPR013103">
    <property type="entry name" value="RVT_2"/>
</dbReference>
<evidence type="ECO:0000259" key="3">
    <source>
        <dbReference type="Pfam" id="PF07727"/>
    </source>
</evidence>
<name>A0A151TAK4_CAJCA</name>
<evidence type="ECO:0000259" key="4">
    <source>
        <dbReference type="Pfam" id="PF25597"/>
    </source>
</evidence>
<evidence type="ECO:0000256" key="2">
    <source>
        <dbReference type="ARBA" id="ARBA00022801"/>
    </source>
</evidence>
<dbReference type="Pfam" id="PF25597">
    <property type="entry name" value="SH3_retrovirus"/>
    <property type="match status" value="1"/>
</dbReference>
<dbReference type="GO" id="GO:0046872">
    <property type="term" value="F:metal ion binding"/>
    <property type="evidence" value="ECO:0007669"/>
    <property type="project" value="UniProtKB-KW"/>
</dbReference>
<dbReference type="InterPro" id="IPR057670">
    <property type="entry name" value="SH3_retrovirus"/>
</dbReference>
<dbReference type="AlphaFoldDB" id="A0A151TAK4"/>